<evidence type="ECO:0000313" key="2">
    <source>
        <dbReference type="Proteomes" id="UP000178492"/>
    </source>
</evidence>
<protein>
    <submittedName>
        <fullName evidence="1">Uncharacterized protein</fullName>
    </submittedName>
</protein>
<evidence type="ECO:0000313" key="1">
    <source>
        <dbReference type="EMBL" id="OGD90774.1"/>
    </source>
</evidence>
<organism evidence="1 2">
    <name type="scientific">Candidatus Curtissbacteria bacterium RIFCSPHIGHO2_02_FULL_40_17</name>
    <dbReference type="NCBI Taxonomy" id="1797715"/>
    <lineage>
        <taxon>Bacteria</taxon>
        <taxon>Candidatus Curtissiibacteriota</taxon>
    </lineage>
</organism>
<dbReference type="Proteomes" id="UP000178492">
    <property type="component" value="Unassembled WGS sequence"/>
</dbReference>
<accession>A0A1F5GFZ6</accession>
<proteinExistence type="predicted"/>
<dbReference type="AlphaFoldDB" id="A0A1F5GFZ6"/>
<comment type="caution">
    <text evidence="1">The sequence shown here is derived from an EMBL/GenBank/DDBJ whole genome shotgun (WGS) entry which is preliminary data.</text>
</comment>
<gene>
    <name evidence="1" type="ORF">A3D81_00745</name>
</gene>
<sequence length="66" mass="7050">MAYGTTWEKIFAIRSNRKFATAKEAFDAASDMKRVLGEAGFVLLKGGDGGSVTTNTALDAKSLFSE</sequence>
<reference evidence="1 2" key="1">
    <citation type="journal article" date="2016" name="Nat. Commun.">
        <title>Thousands of microbial genomes shed light on interconnected biogeochemical processes in an aquifer system.</title>
        <authorList>
            <person name="Anantharaman K."/>
            <person name="Brown C.T."/>
            <person name="Hug L.A."/>
            <person name="Sharon I."/>
            <person name="Castelle C.J."/>
            <person name="Probst A.J."/>
            <person name="Thomas B.C."/>
            <person name="Singh A."/>
            <person name="Wilkins M.J."/>
            <person name="Karaoz U."/>
            <person name="Brodie E.L."/>
            <person name="Williams K.H."/>
            <person name="Hubbard S.S."/>
            <person name="Banfield J.F."/>
        </authorList>
    </citation>
    <scope>NUCLEOTIDE SEQUENCE [LARGE SCALE GENOMIC DNA]</scope>
</reference>
<dbReference type="EMBL" id="MFBE01000032">
    <property type="protein sequence ID" value="OGD90774.1"/>
    <property type="molecule type" value="Genomic_DNA"/>
</dbReference>
<name>A0A1F5GFZ6_9BACT</name>